<keyword evidence="1" id="KW-0732">Signal</keyword>
<dbReference type="RefSeq" id="WP_148649891.1">
    <property type="nucleotide sequence ID" value="NZ_CP011129.1"/>
</dbReference>
<keyword evidence="3" id="KW-1185">Reference proteome</keyword>
<evidence type="ECO:0000313" key="3">
    <source>
        <dbReference type="Proteomes" id="UP000060787"/>
    </source>
</evidence>
<feature type="chain" id="PRO_5006597157" description="Secreted protein" evidence="1">
    <location>
        <begin position="29"/>
        <end position="313"/>
    </location>
</feature>
<evidence type="ECO:0000313" key="2">
    <source>
        <dbReference type="EMBL" id="ALN83209.1"/>
    </source>
</evidence>
<evidence type="ECO:0000256" key="1">
    <source>
        <dbReference type="SAM" id="SignalP"/>
    </source>
</evidence>
<protein>
    <recommendedName>
        <fullName evidence="4">Secreted protein</fullName>
    </recommendedName>
</protein>
<sequence>MSRLTVSSKWLLCAGFAASIMGAGPAAADSLLTYVDPNTGQRHTYTAATADFSLRQAGEYLTISVQGRDGRPPSTSVLIVPPAGQTLIPGRYYEAQCPGFLFGRTPGLVVSGWTGYDCGDDPGHDGDESWGWYALRQIQRDAAGTITGAEIAYSQHFNGPDSPAVVGTVRHGVEPLSFVLNGLVAPDTYSNKGFYGDTSFFALSGSTTGVHFEVAGRRDTWSVGIKPPWGQTLRVGTFALSEFADASHASVGVDGEPNGSSNGGYCPSVSGSLQIKSIGFDAAGKVTGLYAIFEQRCSADAPQSLNGVIHYRR</sequence>
<evidence type="ECO:0008006" key="4">
    <source>
        <dbReference type="Google" id="ProtNLM"/>
    </source>
</evidence>
<name>A0A0S2FI17_LYSAN</name>
<reference evidence="2 3" key="1">
    <citation type="journal article" date="2015" name="BMC Genomics">
        <title>Comparative genomics and metabolic profiling of the genus Lysobacter.</title>
        <authorList>
            <person name="de Bruijn I."/>
            <person name="Cheng X."/>
            <person name="de Jager V."/>
            <person name="Exposito R.G."/>
            <person name="Watrous J."/>
            <person name="Patel N."/>
            <person name="Postma J."/>
            <person name="Dorrestein P.C."/>
            <person name="Kobayashi D."/>
            <person name="Raaijmakers J.M."/>
        </authorList>
    </citation>
    <scope>NUCLEOTIDE SEQUENCE [LARGE SCALE GENOMIC DNA]</scope>
    <source>
        <strain evidence="2 3">76</strain>
    </source>
</reference>
<feature type="signal peptide" evidence="1">
    <location>
        <begin position="1"/>
        <end position="28"/>
    </location>
</feature>
<accession>A0A0S2FI17</accession>
<dbReference type="STRING" id="84531.LA76x_5107"/>
<dbReference type="Proteomes" id="UP000060787">
    <property type="component" value="Chromosome"/>
</dbReference>
<proteinExistence type="predicted"/>
<gene>
    <name evidence="2" type="ORF">LA76x_5107</name>
</gene>
<dbReference type="KEGG" id="lab:LA76x_5107"/>
<dbReference type="AlphaFoldDB" id="A0A0S2FI17"/>
<dbReference type="PATRIC" id="fig|84531.8.peg.5117"/>
<dbReference type="EMBL" id="CP011129">
    <property type="protein sequence ID" value="ALN83209.1"/>
    <property type="molecule type" value="Genomic_DNA"/>
</dbReference>
<organism evidence="2 3">
    <name type="scientific">Lysobacter antibioticus</name>
    <dbReference type="NCBI Taxonomy" id="84531"/>
    <lineage>
        <taxon>Bacteria</taxon>
        <taxon>Pseudomonadati</taxon>
        <taxon>Pseudomonadota</taxon>
        <taxon>Gammaproteobacteria</taxon>
        <taxon>Lysobacterales</taxon>
        <taxon>Lysobacteraceae</taxon>
        <taxon>Lysobacter</taxon>
    </lineage>
</organism>